<sequence length="222" mass="25338">MKYMSGTRSELDFVKRLLAKSPVLQTMHIEPNSANVVDVGLSILKEVRTHDTVDDVIVDPVLELLEMQDWSDVSLNQLREVEMTKLSGTRDCFSDSVVKLSEWRGKLNLYFNELREVEMHSVSGTSHELVFIMILLDNSPILETMVIKPDPTKVSDGGLRILKEVSQFRRLSPTAKITYKDPDAGWHSMFLLVQVKKQLFLTDAIGFDELSSFKFWEENGSQ</sequence>
<proteinExistence type="predicted"/>
<protein>
    <submittedName>
        <fullName evidence="1">Uncharacterized protein</fullName>
    </submittedName>
</protein>
<reference evidence="1 2" key="1">
    <citation type="journal article" date="2022" name="Plant J.">
        <title>Chromosome-level genome of Camellia lanceoleosa provides a valuable resource for understanding genome evolution and self-incompatibility.</title>
        <authorList>
            <person name="Gong W."/>
            <person name="Xiao S."/>
            <person name="Wang L."/>
            <person name="Liao Z."/>
            <person name="Chang Y."/>
            <person name="Mo W."/>
            <person name="Hu G."/>
            <person name="Li W."/>
            <person name="Zhao G."/>
            <person name="Zhu H."/>
            <person name="Hu X."/>
            <person name="Ji K."/>
            <person name="Xiang X."/>
            <person name="Song Q."/>
            <person name="Yuan D."/>
            <person name="Jin S."/>
            <person name="Zhang L."/>
        </authorList>
    </citation>
    <scope>NUCLEOTIDE SEQUENCE [LARGE SCALE GENOMIC DNA]</scope>
    <source>
        <strain evidence="1">SQ_2022a</strain>
    </source>
</reference>
<dbReference type="Proteomes" id="UP001060215">
    <property type="component" value="Chromosome 6"/>
</dbReference>
<keyword evidence="2" id="KW-1185">Reference proteome</keyword>
<dbReference type="EMBL" id="CM045763">
    <property type="protein sequence ID" value="KAI8021648.1"/>
    <property type="molecule type" value="Genomic_DNA"/>
</dbReference>
<accession>A0ACC0I803</accession>
<comment type="caution">
    <text evidence="1">The sequence shown here is derived from an EMBL/GenBank/DDBJ whole genome shotgun (WGS) entry which is preliminary data.</text>
</comment>
<organism evidence="1 2">
    <name type="scientific">Camellia lanceoleosa</name>
    <dbReference type="NCBI Taxonomy" id="1840588"/>
    <lineage>
        <taxon>Eukaryota</taxon>
        <taxon>Viridiplantae</taxon>
        <taxon>Streptophyta</taxon>
        <taxon>Embryophyta</taxon>
        <taxon>Tracheophyta</taxon>
        <taxon>Spermatophyta</taxon>
        <taxon>Magnoliopsida</taxon>
        <taxon>eudicotyledons</taxon>
        <taxon>Gunneridae</taxon>
        <taxon>Pentapetalae</taxon>
        <taxon>asterids</taxon>
        <taxon>Ericales</taxon>
        <taxon>Theaceae</taxon>
        <taxon>Camellia</taxon>
    </lineage>
</organism>
<name>A0ACC0I803_9ERIC</name>
<evidence type="ECO:0000313" key="1">
    <source>
        <dbReference type="EMBL" id="KAI8021648.1"/>
    </source>
</evidence>
<gene>
    <name evidence="1" type="ORF">LOK49_LG03G00512</name>
</gene>
<evidence type="ECO:0000313" key="2">
    <source>
        <dbReference type="Proteomes" id="UP001060215"/>
    </source>
</evidence>